<dbReference type="GO" id="GO:0008173">
    <property type="term" value="F:RNA methyltransferase activity"/>
    <property type="evidence" value="ECO:0007669"/>
    <property type="project" value="InterPro"/>
</dbReference>
<protein>
    <submittedName>
        <fullName evidence="5">rRNA methyltransferase</fullName>
    </submittedName>
</protein>
<dbReference type="InterPro" id="IPR029026">
    <property type="entry name" value="tRNA_m1G_MTases_N"/>
</dbReference>
<dbReference type="Proteomes" id="UP000824002">
    <property type="component" value="Unassembled WGS sequence"/>
</dbReference>
<organism evidence="5 6">
    <name type="scientific">Candidatus Merdivicinus excrementipullorum</name>
    <dbReference type="NCBI Taxonomy" id="2840867"/>
    <lineage>
        <taxon>Bacteria</taxon>
        <taxon>Bacillati</taxon>
        <taxon>Bacillota</taxon>
        <taxon>Clostridia</taxon>
        <taxon>Eubacteriales</taxon>
        <taxon>Oscillospiraceae</taxon>
        <taxon>Oscillospiraceae incertae sedis</taxon>
        <taxon>Candidatus Merdivicinus</taxon>
    </lineage>
</organism>
<evidence type="ECO:0000259" key="3">
    <source>
        <dbReference type="Pfam" id="PF00588"/>
    </source>
</evidence>
<dbReference type="InterPro" id="IPR029028">
    <property type="entry name" value="Alpha/beta_knot_MTases"/>
</dbReference>
<dbReference type="GO" id="GO:0032259">
    <property type="term" value="P:methylation"/>
    <property type="evidence" value="ECO:0007669"/>
    <property type="project" value="UniProtKB-KW"/>
</dbReference>
<dbReference type="InterPro" id="IPR001537">
    <property type="entry name" value="SpoU_MeTrfase"/>
</dbReference>
<dbReference type="Gene3D" id="3.40.1280.10">
    <property type="match status" value="1"/>
</dbReference>
<gene>
    <name evidence="5" type="ORF">IAB51_05765</name>
</gene>
<reference evidence="5" key="2">
    <citation type="journal article" date="2021" name="PeerJ">
        <title>Extensive microbial diversity within the chicken gut microbiome revealed by metagenomics and culture.</title>
        <authorList>
            <person name="Gilroy R."/>
            <person name="Ravi A."/>
            <person name="Getino M."/>
            <person name="Pursley I."/>
            <person name="Horton D.L."/>
            <person name="Alikhan N.F."/>
            <person name="Baker D."/>
            <person name="Gharbi K."/>
            <person name="Hall N."/>
            <person name="Watson M."/>
            <person name="Adriaenssens E.M."/>
            <person name="Foster-Nyarko E."/>
            <person name="Jarju S."/>
            <person name="Secka A."/>
            <person name="Antonio M."/>
            <person name="Oren A."/>
            <person name="Chaudhuri R.R."/>
            <person name="La Ragione R."/>
            <person name="Hildebrand F."/>
            <person name="Pallen M.J."/>
        </authorList>
    </citation>
    <scope>NUCLEOTIDE SEQUENCE</scope>
    <source>
        <strain evidence="5">CHK199-13235</strain>
    </source>
</reference>
<keyword evidence="2" id="KW-0808">Transferase</keyword>
<dbReference type="GO" id="GO:0003723">
    <property type="term" value="F:RNA binding"/>
    <property type="evidence" value="ECO:0007669"/>
    <property type="project" value="InterPro"/>
</dbReference>
<dbReference type="Gene3D" id="3.30.1330.30">
    <property type="match status" value="1"/>
</dbReference>
<feature type="domain" description="SpoU L30e-like N-terminal" evidence="4">
    <location>
        <begin position="10"/>
        <end position="98"/>
    </location>
</feature>
<dbReference type="InterPro" id="IPR054578">
    <property type="entry name" value="SpoU_sub_bind-like_N"/>
</dbReference>
<dbReference type="AlphaFoldDB" id="A0A9D1FMK7"/>
<dbReference type="GO" id="GO:0006396">
    <property type="term" value="P:RNA processing"/>
    <property type="evidence" value="ECO:0007669"/>
    <property type="project" value="InterPro"/>
</dbReference>
<sequence>MKIERIYSKNAAYQKFEVLKTNRNKRYKYRQFFVEGVRNLNEAVKNGWHICSFLYTREKKLSDWAENMLKSVPAEVDFELTAALMEDLSGKEDTSELMAVVQMREDSFDEIALSENPILALFDRPSNRGNLGTILRSCDALGVEGLILTGHGVDLYDPDVIVSSMGSFFNVPAIRVADNQAVLSFVEDMKRRYPGFLAVGTTAHRQYPIYDLDLSGPVLFLIGNETEGLCRAFKENCDILTTIPMAESSSASSFNVGCAATVMFYEAVRQRKK</sequence>
<evidence type="ECO:0000256" key="1">
    <source>
        <dbReference type="ARBA" id="ARBA00022603"/>
    </source>
</evidence>
<dbReference type="InterPro" id="IPR029064">
    <property type="entry name" value="Ribosomal_eL30-like_sf"/>
</dbReference>
<dbReference type="SUPFAM" id="SSF75217">
    <property type="entry name" value="alpha/beta knot"/>
    <property type="match status" value="1"/>
</dbReference>
<feature type="domain" description="tRNA/rRNA methyltransferase SpoU type" evidence="3">
    <location>
        <begin position="120"/>
        <end position="265"/>
    </location>
</feature>
<dbReference type="PANTHER" id="PTHR43191:SF2">
    <property type="entry name" value="RRNA METHYLTRANSFERASE 3, MITOCHONDRIAL"/>
    <property type="match status" value="1"/>
</dbReference>
<dbReference type="Pfam" id="PF00588">
    <property type="entry name" value="SpoU_methylase"/>
    <property type="match status" value="1"/>
</dbReference>
<dbReference type="SUPFAM" id="SSF55315">
    <property type="entry name" value="L30e-like"/>
    <property type="match status" value="1"/>
</dbReference>
<comment type="caution">
    <text evidence="5">The sequence shown here is derived from an EMBL/GenBank/DDBJ whole genome shotgun (WGS) entry which is preliminary data.</text>
</comment>
<dbReference type="EMBL" id="DVJP01000039">
    <property type="protein sequence ID" value="HIS76304.1"/>
    <property type="molecule type" value="Genomic_DNA"/>
</dbReference>
<name>A0A9D1FMK7_9FIRM</name>
<dbReference type="PANTHER" id="PTHR43191">
    <property type="entry name" value="RRNA METHYLTRANSFERASE 3"/>
    <property type="match status" value="1"/>
</dbReference>
<evidence type="ECO:0000259" key="4">
    <source>
        <dbReference type="Pfam" id="PF22655"/>
    </source>
</evidence>
<dbReference type="InterPro" id="IPR051259">
    <property type="entry name" value="rRNA_Methyltransferase"/>
</dbReference>
<reference evidence="5" key="1">
    <citation type="submission" date="2020-10" db="EMBL/GenBank/DDBJ databases">
        <authorList>
            <person name="Gilroy R."/>
        </authorList>
    </citation>
    <scope>NUCLEOTIDE SEQUENCE</scope>
    <source>
        <strain evidence="5">CHK199-13235</strain>
    </source>
</reference>
<evidence type="ECO:0000313" key="5">
    <source>
        <dbReference type="EMBL" id="HIS76304.1"/>
    </source>
</evidence>
<dbReference type="Pfam" id="PF22655">
    <property type="entry name" value="SpoU_sub_bind_like"/>
    <property type="match status" value="1"/>
</dbReference>
<evidence type="ECO:0000256" key="2">
    <source>
        <dbReference type="ARBA" id="ARBA00022679"/>
    </source>
</evidence>
<evidence type="ECO:0000313" key="6">
    <source>
        <dbReference type="Proteomes" id="UP000824002"/>
    </source>
</evidence>
<accession>A0A9D1FMK7</accession>
<keyword evidence="1 5" id="KW-0489">Methyltransferase</keyword>
<proteinExistence type="predicted"/>